<evidence type="ECO:0000313" key="3">
    <source>
        <dbReference type="Proteomes" id="UP001500621"/>
    </source>
</evidence>
<protein>
    <recommendedName>
        <fullName evidence="4">Sulfotransferase family protein</fullName>
    </recommendedName>
</protein>
<name>A0ABP8W8L6_9ACTN</name>
<comment type="caution">
    <text evidence="2">The sequence shown here is derived from an EMBL/GenBank/DDBJ whole genome shotgun (WGS) entry which is preliminary data.</text>
</comment>
<evidence type="ECO:0008006" key="4">
    <source>
        <dbReference type="Google" id="ProtNLM"/>
    </source>
</evidence>
<reference evidence="3" key="1">
    <citation type="journal article" date="2019" name="Int. J. Syst. Evol. Microbiol.">
        <title>The Global Catalogue of Microorganisms (GCM) 10K type strain sequencing project: providing services to taxonomists for standard genome sequencing and annotation.</title>
        <authorList>
            <consortium name="The Broad Institute Genomics Platform"/>
            <consortium name="The Broad Institute Genome Sequencing Center for Infectious Disease"/>
            <person name="Wu L."/>
            <person name="Ma J."/>
        </authorList>
    </citation>
    <scope>NUCLEOTIDE SEQUENCE [LARGE SCALE GENOMIC DNA]</scope>
    <source>
        <strain evidence="3">JCM 18127</strain>
    </source>
</reference>
<gene>
    <name evidence="2" type="ORF">GCM10023226_20590</name>
</gene>
<dbReference type="EMBL" id="BAABIM010000002">
    <property type="protein sequence ID" value="GAA4683313.1"/>
    <property type="molecule type" value="Genomic_DNA"/>
</dbReference>
<organism evidence="2 3">
    <name type="scientific">Nocardioides nanhaiensis</name>
    <dbReference type="NCBI Taxonomy" id="1476871"/>
    <lineage>
        <taxon>Bacteria</taxon>
        <taxon>Bacillati</taxon>
        <taxon>Actinomycetota</taxon>
        <taxon>Actinomycetes</taxon>
        <taxon>Propionibacteriales</taxon>
        <taxon>Nocardioidaceae</taxon>
        <taxon>Nocardioides</taxon>
    </lineage>
</organism>
<proteinExistence type="predicted"/>
<dbReference type="SUPFAM" id="SSF52540">
    <property type="entry name" value="P-loop containing nucleoside triphosphate hydrolases"/>
    <property type="match status" value="1"/>
</dbReference>
<feature type="region of interest" description="Disordered" evidence="1">
    <location>
        <begin position="350"/>
        <end position="391"/>
    </location>
</feature>
<feature type="compositionally biased region" description="Low complexity" evidence="1">
    <location>
        <begin position="372"/>
        <end position="384"/>
    </location>
</feature>
<dbReference type="Proteomes" id="UP001500621">
    <property type="component" value="Unassembled WGS sequence"/>
</dbReference>
<sequence>MVERRLLLHAGMPKTGTSALQAAFARNERLLEAAGVHHPEGGAHRRALRGKVTAGNAGPLTPWLRGGDEPSRDEVATWLDDLLGQTPAGADRVLISSETCFYAVVERATALRELLAERGCGLEALVLVRDAVPWTVSTYGQHVQRLGHAGSLAQWVEQFRHVYADWRTRLTTLREVLGPESLTVLHYDSHRADLVGHVFAEVLGVPTATPPRQDAPVNRTLGAREVAWMREVNASIDDVDRARGVGNVLLKGEPLVGDVPLRAGRAEAARIAELAEPHVAWVNDTFFHGGPVLGTGLDAAADADVDTAASVTLGDDERAALGLAVHLAERLPRGSGVDAEVAELRGRLQEERRRRRAAERRLRRVEVEDPDTSTPDEPSPGRWRAALRRRR</sequence>
<evidence type="ECO:0000256" key="1">
    <source>
        <dbReference type="SAM" id="MobiDB-lite"/>
    </source>
</evidence>
<dbReference type="InterPro" id="IPR027417">
    <property type="entry name" value="P-loop_NTPase"/>
</dbReference>
<dbReference type="RefSeq" id="WP_345265418.1">
    <property type="nucleotide sequence ID" value="NZ_BAABIM010000002.1"/>
</dbReference>
<accession>A0ABP8W8L6</accession>
<feature type="compositionally biased region" description="Basic residues" evidence="1">
    <location>
        <begin position="353"/>
        <end position="363"/>
    </location>
</feature>
<keyword evidence="3" id="KW-1185">Reference proteome</keyword>
<evidence type="ECO:0000313" key="2">
    <source>
        <dbReference type="EMBL" id="GAA4683313.1"/>
    </source>
</evidence>
<dbReference type="Gene3D" id="3.40.50.300">
    <property type="entry name" value="P-loop containing nucleotide triphosphate hydrolases"/>
    <property type="match status" value="1"/>
</dbReference>